<organism evidence="1 2">
    <name type="scientific">Leptospirillum ferriphilum</name>
    <dbReference type="NCBI Taxonomy" id="178606"/>
    <lineage>
        <taxon>Bacteria</taxon>
        <taxon>Pseudomonadati</taxon>
        <taxon>Nitrospirota</taxon>
        <taxon>Nitrospiria</taxon>
        <taxon>Nitrospirales</taxon>
        <taxon>Nitrospiraceae</taxon>
        <taxon>Leptospirillum</taxon>
    </lineage>
</organism>
<reference evidence="1 2" key="1">
    <citation type="submission" date="2014-06" db="EMBL/GenBank/DDBJ databases">
        <title>Draft genome sequence of iron oxidizing acidophile Leptospirillum ferriphilum DSM14647.</title>
        <authorList>
            <person name="Cardenas J.P."/>
            <person name="Lazcano M."/>
            <person name="Ossandon F.J."/>
            <person name="Corbett M."/>
            <person name="Holmes D.S."/>
            <person name="Watkin E."/>
        </authorList>
    </citation>
    <scope>NUCLEOTIDE SEQUENCE [LARGE SCALE GENOMIC DNA]</scope>
    <source>
        <strain evidence="1 2">DSM 14647</strain>
    </source>
</reference>
<dbReference type="NCBIfam" id="TIGR01873">
    <property type="entry name" value="cas_CT1978"/>
    <property type="match status" value="1"/>
</dbReference>
<comment type="caution">
    <text evidence="1">The sequence shown here is derived from an EMBL/GenBank/DDBJ whole genome shotgun (WGS) entry which is preliminary data.</text>
</comment>
<dbReference type="InterPro" id="IPR010152">
    <property type="entry name" value="CRISPR-assoc_prot_Cas2_sub"/>
</dbReference>
<dbReference type="Gene3D" id="3.30.70.240">
    <property type="match status" value="1"/>
</dbReference>
<dbReference type="Proteomes" id="UP000029452">
    <property type="component" value="Unassembled WGS sequence"/>
</dbReference>
<sequence length="97" mass="11012">MIANDLPPAVRGRMKLWFIEPRPNVFVSGIKDSVADKVVEYLYNYCPFESGLMIFQRISGTPGYKIRGIGDTNRDLTEISGLQLVIEKQLENKKSSF</sequence>
<dbReference type="EMBL" id="JPGK01000005">
    <property type="protein sequence ID" value="KGA93903.1"/>
    <property type="molecule type" value="Genomic_DNA"/>
</dbReference>
<dbReference type="Pfam" id="PF09707">
    <property type="entry name" value="Cas_Cas2CT1978"/>
    <property type="match status" value="1"/>
</dbReference>
<accession>A0A094W8P2</accession>
<dbReference type="AlphaFoldDB" id="A0A094W8P2"/>
<proteinExistence type="predicted"/>
<gene>
    <name evidence="1" type="ORF">LptCag_1613</name>
</gene>
<evidence type="ECO:0000313" key="2">
    <source>
        <dbReference type="Proteomes" id="UP000029452"/>
    </source>
</evidence>
<protein>
    <submittedName>
        <fullName evidence="1">CRISPR-associated protein, Cas2</fullName>
    </submittedName>
</protein>
<dbReference type="PATRIC" id="fig|178606.4.peg.1619"/>
<evidence type="ECO:0000313" key="1">
    <source>
        <dbReference type="EMBL" id="KGA93903.1"/>
    </source>
</evidence>
<name>A0A094W8P2_9BACT</name>